<dbReference type="InterPro" id="IPR051923">
    <property type="entry name" value="Glycosyl_Hydrolase_39"/>
</dbReference>
<name>X0SHR0_9ZZZZ</name>
<proteinExistence type="inferred from homology"/>
<dbReference type="PANTHER" id="PTHR12631:SF10">
    <property type="entry name" value="BETA-XYLOSIDASE-LIKE PROTEIN-RELATED"/>
    <property type="match status" value="1"/>
</dbReference>
<dbReference type="InterPro" id="IPR049166">
    <property type="entry name" value="GH39_cat"/>
</dbReference>
<feature type="non-terminal residue" evidence="5">
    <location>
        <position position="392"/>
    </location>
</feature>
<evidence type="ECO:0000256" key="1">
    <source>
        <dbReference type="ARBA" id="ARBA00008875"/>
    </source>
</evidence>
<keyword evidence="3" id="KW-0326">Glycosidase</keyword>
<dbReference type="SUPFAM" id="SSF51445">
    <property type="entry name" value="(Trans)glycosidases"/>
    <property type="match status" value="1"/>
</dbReference>
<evidence type="ECO:0000313" key="5">
    <source>
        <dbReference type="EMBL" id="GAF80588.1"/>
    </source>
</evidence>
<dbReference type="AlphaFoldDB" id="X0SHR0"/>
<dbReference type="PANTHER" id="PTHR12631">
    <property type="entry name" value="ALPHA-L-IDURONIDASE"/>
    <property type="match status" value="1"/>
</dbReference>
<reference evidence="5" key="1">
    <citation type="journal article" date="2014" name="Front. Microbiol.">
        <title>High frequency of phylogenetically diverse reductive dehalogenase-homologous genes in deep subseafloor sedimentary metagenomes.</title>
        <authorList>
            <person name="Kawai M."/>
            <person name="Futagami T."/>
            <person name="Toyoda A."/>
            <person name="Takaki Y."/>
            <person name="Nishi S."/>
            <person name="Hori S."/>
            <person name="Arai W."/>
            <person name="Tsubouchi T."/>
            <person name="Morono Y."/>
            <person name="Uchiyama I."/>
            <person name="Ito T."/>
            <person name="Fujiyama A."/>
            <person name="Inagaki F."/>
            <person name="Takami H."/>
        </authorList>
    </citation>
    <scope>NUCLEOTIDE SEQUENCE</scope>
    <source>
        <strain evidence="5">Expedition CK06-06</strain>
    </source>
</reference>
<dbReference type="PRINTS" id="PR00745">
    <property type="entry name" value="GLHYDRLASE39"/>
</dbReference>
<evidence type="ECO:0000259" key="4">
    <source>
        <dbReference type="Pfam" id="PF01229"/>
    </source>
</evidence>
<organism evidence="5">
    <name type="scientific">marine sediment metagenome</name>
    <dbReference type="NCBI Taxonomy" id="412755"/>
    <lineage>
        <taxon>unclassified sequences</taxon>
        <taxon>metagenomes</taxon>
        <taxon>ecological metagenomes</taxon>
    </lineage>
</organism>
<comment type="similarity">
    <text evidence="1">Belongs to the glycosyl hydrolase 39 family.</text>
</comment>
<dbReference type="EMBL" id="BARS01003292">
    <property type="protein sequence ID" value="GAF80588.1"/>
    <property type="molecule type" value="Genomic_DNA"/>
</dbReference>
<comment type="caution">
    <text evidence="5">The sequence shown here is derived from an EMBL/GenBank/DDBJ whole genome shotgun (WGS) entry which is preliminary data.</text>
</comment>
<dbReference type="Pfam" id="PF01229">
    <property type="entry name" value="Glyco_hydro_39"/>
    <property type="match status" value="1"/>
</dbReference>
<dbReference type="GO" id="GO:0005975">
    <property type="term" value="P:carbohydrate metabolic process"/>
    <property type="evidence" value="ECO:0007669"/>
    <property type="project" value="InterPro"/>
</dbReference>
<dbReference type="InterPro" id="IPR017853">
    <property type="entry name" value="GH"/>
</dbReference>
<dbReference type="GO" id="GO:0004553">
    <property type="term" value="F:hydrolase activity, hydrolyzing O-glycosyl compounds"/>
    <property type="evidence" value="ECO:0007669"/>
    <property type="project" value="InterPro"/>
</dbReference>
<feature type="domain" description="Glycosyl hydrolases family 39 N-terminal catalytic" evidence="4">
    <location>
        <begin position="85"/>
        <end position="373"/>
    </location>
</feature>
<protein>
    <recommendedName>
        <fullName evidence="4">Glycosyl hydrolases family 39 N-terminal catalytic domain-containing protein</fullName>
    </recommendedName>
</protein>
<keyword evidence="2" id="KW-0378">Hydrolase</keyword>
<dbReference type="Gene3D" id="3.20.20.80">
    <property type="entry name" value="Glycosidases"/>
    <property type="match status" value="1"/>
</dbReference>
<gene>
    <name evidence="5" type="ORF">S01H1_06366</name>
</gene>
<dbReference type="InterPro" id="IPR000514">
    <property type="entry name" value="Glyco_hydro_39"/>
</dbReference>
<sequence>MKFFLKRKEIISLAVILFLLIVLFLNLDLIKKAQQYLSEASGKPANIIIDTSVNLGPLPHPWQALAQGGEEKTRMLEPVIPQIRQLEPKYIRIDHIYDFYEVVKRENGKLKFNWERLDKIVDNILKTGATPFLSLSYMPPVIAKDGNITEPPTNWNDWAIVVRKTIEHFSGRNQRNLFNVHYEVWNEPDLFGNWKIGRDPDYCFLYHYAVLGAQQAKNVNPFKIGGPATTALYKTWVDGFLNYVAKNNLRLDFYSWHRYSLNPKDFLDDVNRIDSWLSHHGGYYLLPKFLTEWGSSSENSPYHDGRFDAAHLVSVSRQLLQRIDLAFVFEIKDGPSPEGKEYWGRWGLLTHNGEKKPKYYALELLNKIKGNWIRLTGEGTWVTGFAAKDENH</sequence>
<evidence type="ECO:0000256" key="2">
    <source>
        <dbReference type="ARBA" id="ARBA00022801"/>
    </source>
</evidence>
<evidence type="ECO:0000256" key="3">
    <source>
        <dbReference type="ARBA" id="ARBA00023295"/>
    </source>
</evidence>
<accession>X0SHR0</accession>